<feature type="region of interest" description="Disordered" evidence="2">
    <location>
        <begin position="89"/>
        <end position="131"/>
    </location>
</feature>
<feature type="region of interest" description="Disordered" evidence="2">
    <location>
        <begin position="150"/>
        <end position="189"/>
    </location>
</feature>
<feature type="non-terminal residue" evidence="3">
    <location>
        <position position="1020"/>
    </location>
</feature>
<dbReference type="InterPro" id="IPR039051">
    <property type="entry name" value="SE-CTX-like"/>
</dbReference>
<dbReference type="EMBL" id="JAFBMS010000001">
    <property type="protein sequence ID" value="KAG9355258.1"/>
    <property type="molecule type" value="Genomic_DNA"/>
</dbReference>
<dbReference type="PANTHER" id="PTHR40472:SF9">
    <property type="entry name" value="RAPUNZEL 4"/>
    <property type="match status" value="1"/>
</dbReference>
<feature type="compositionally biased region" description="Polar residues" evidence="2">
    <location>
        <begin position="93"/>
        <end position="107"/>
    </location>
</feature>
<accession>A0A8T2PVF2</accession>
<feature type="compositionally biased region" description="Polar residues" evidence="2">
    <location>
        <begin position="161"/>
        <end position="172"/>
    </location>
</feature>
<comment type="caution">
    <text evidence="3">The sequence shown here is derived from an EMBL/GenBank/DDBJ whole genome shotgun (WGS) entry which is preliminary data.</text>
</comment>
<dbReference type="PANTHER" id="PTHR40472">
    <property type="entry name" value="RICIN B-TYPE LECTIN DOMAIN-CONTAINING PROTEIN"/>
    <property type="match status" value="1"/>
</dbReference>
<keyword evidence="4" id="KW-1185">Reference proteome</keyword>
<proteinExistence type="predicted"/>
<protein>
    <recommendedName>
        <fullName evidence="5">Rapunzel 4</fullName>
    </recommendedName>
</protein>
<reference evidence="3" key="1">
    <citation type="thesis" date="2021" institute="BYU ScholarsArchive" country="Provo, UT, USA">
        <title>Applications of and Algorithms for Genome Assembly and Genomic Analyses with an Emphasis on Marine Teleosts.</title>
        <authorList>
            <person name="Pickett B.D."/>
        </authorList>
    </citation>
    <scope>NUCLEOTIDE SEQUENCE</scope>
    <source>
        <strain evidence="3">HI-2016</strain>
    </source>
</reference>
<evidence type="ECO:0008006" key="5">
    <source>
        <dbReference type="Google" id="ProtNLM"/>
    </source>
</evidence>
<feature type="compositionally biased region" description="Basic and acidic residues" evidence="2">
    <location>
        <begin position="151"/>
        <end position="160"/>
    </location>
</feature>
<dbReference type="Proteomes" id="UP000824540">
    <property type="component" value="Unassembled WGS sequence"/>
</dbReference>
<dbReference type="AlphaFoldDB" id="A0A8T2PVF2"/>
<name>A0A8T2PVF2_9TELE</name>
<feature type="compositionally biased region" description="Basic and acidic residues" evidence="2">
    <location>
        <begin position="113"/>
        <end position="131"/>
    </location>
</feature>
<keyword evidence="1" id="KW-0175">Coiled coil</keyword>
<feature type="coiled-coil region" evidence="1">
    <location>
        <begin position="464"/>
        <end position="491"/>
    </location>
</feature>
<evidence type="ECO:0000256" key="1">
    <source>
        <dbReference type="SAM" id="Coils"/>
    </source>
</evidence>
<evidence type="ECO:0000313" key="3">
    <source>
        <dbReference type="EMBL" id="KAG9355258.1"/>
    </source>
</evidence>
<evidence type="ECO:0000313" key="4">
    <source>
        <dbReference type="Proteomes" id="UP000824540"/>
    </source>
</evidence>
<feature type="region of interest" description="Disordered" evidence="2">
    <location>
        <begin position="854"/>
        <end position="891"/>
    </location>
</feature>
<feature type="coiled-coil region" evidence="1">
    <location>
        <begin position="51"/>
        <end position="78"/>
    </location>
</feature>
<gene>
    <name evidence="3" type="ORF">JZ751_000096</name>
</gene>
<dbReference type="OrthoDB" id="9939466at2759"/>
<evidence type="ECO:0000256" key="2">
    <source>
        <dbReference type="SAM" id="MobiDB-lite"/>
    </source>
</evidence>
<organism evidence="3 4">
    <name type="scientific">Albula glossodonta</name>
    <name type="common">roundjaw bonefish</name>
    <dbReference type="NCBI Taxonomy" id="121402"/>
    <lineage>
        <taxon>Eukaryota</taxon>
        <taxon>Metazoa</taxon>
        <taxon>Chordata</taxon>
        <taxon>Craniata</taxon>
        <taxon>Vertebrata</taxon>
        <taxon>Euteleostomi</taxon>
        <taxon>Actinopterygii</taxon>
        <taxon>Neopterygii</taxon>
        <taxon>Teleostei</taxon>
        <taxon>Albuliformes</taxon>
        <taxon>Albulidae</taxon>
        <taxon>Albula</taxon>
    </lineage>
</organism>
<sequence length="1020" mass="114140">MNRHQVCIDSFLSNEEDTRAIEDAIKTAIKTVMYVLCNINDKKIRQYKTLVSQKDKENETLRMQMEAAERELISLRQFKWSVEHVGPADATCSRDSGLSSEENSKQSLCAKPGLHDGEENMHSPCEKVPDQVEHQSWEAAVNVSLVPFGEGLHHQSHGERATSSPLKTNSDTRLPPVAEGNTSSTYLPLKEEPPDYDIICVKREVCDQSVGGEGGPPLMPASPAVLALKERAPPSVGSQNHSFGVLIHPGESTVPSETCRTSRMSNREKLQRYRARIRADPEKYRAYREMDRRRYQMRKKSIKDLPEQCQKLKREAWREASRRHRARKKICPPAGCALPPQEVASLVFRKLKPIHLEKWLNFTALRGHHNRTKTGNITFKELAGPCVFVFCEVIEIAMAVTEATAAGNLMKQLADKKESVEAFMETLEKGAELLVETVGEMLPIFAIAAPVVKLALDNVESKEAEFMKEQFQKVRDRLDMVSEEIRHINQEIRKSGADAAYFSVEENLSNQFRKFMDFLKAKPKFLEVKEKLFLEHFAKTGGDKNLHTLYAAVTGDNFSGESVLEITINYEEKSRKAVEDFCARLKNLFCLGLITLVGHAALKGAGEEEDILKDWGKRMRDVEEKMKEAVEVCKSSFASQAELDVGNRLKEWSDKTPAELTKAILDFLNHKYYWVSWSVWVYARSGSSCFGDLVYGRKKQGICGGNHFSFDDPVQVVVSYSQKPVSIDKDGLRCLIEAQGRTRDLEQLAHRIHAGQPCCLVHVIGKRWEVAVEASSFPDDCRYYQLHRNARIYVLVQAGVDPLGHGVGVGEDTRPAGEGEVETGLVSSCSCVQVVVDALPLLGHMQEGRDLEEKGTETGRAVAHAQVRPREVLQDDELPPHLPHRGGEPAVPQEVPVSVLVDVVDHRPVNVVGLAELLLQPHQHRLGGVVLEEADHALQDFPKVGPLVDHPVVDGEVALGVAHAYIQEAHARLQLQGDLRQRAAVRDGRHPRRVEELGCVGVVVIWPLDRSFTGHSQDPE</sequence>